<sequence length="858" mass="97548">MILVARCELQEMARLSPQSTTFPLTANIHEQKVIFVICASERMPSKTTILKELLIKTLFSLISRPRDCMFSIICCATANKVLKWQNTLGKCSLASVAEAAAWIRALECVSGASVVSGVEAALEDPSCQAVYLFTGGLPECTAEEICLLLKKTGRVRPLHTVYLLGNGGENKNRFQEILEKIAKESGGSFQRISFSPEECEDQINPGGMTSIHHPDCIGWSSLPASHHTAKCSPLGIWSLDSPHTPLFNSTKEDFIACHPMIDSLQRGVRVLARKKTDGYFYLGHIAQHVKGSKGHVLIMFKRARKSPKGKAEFRMQETPLYDVIHHEDGRWQPVAPGDRVLAPWEKKGNRYGPGTVLQITETGLAHSAFKNSEVLVSFWNGKTKKVPMDIVVRIPLPVSERIILELQMPLAARQMLVEQNPHYPYTVPPGYRASGPCRQSRLDCICWRDVSKGPHVSTTCCSAQVPPWCFCSPAWEHVWPTVTSMQPEDTLIPGTNMTKEELNRKIEEQLSRGKLPVWKTSEKSGKLKEKKNVVDVTAHKESESEVTTQTRQKESASEDLPEEDLREGTSTTVDIAVNTDKCVPWQEQKVYPQPNVTETSAQPFYQSPRVAPLPQVHAIIGWADQSLKEDSSAIESVLPMRRSHSAPAVQRLTVKTASPDSAREAVRIEFRRQKREQRQLKEEQERQEERIRKDLLRDKKRHRSLQQSLQGSQKQQENSERAWQHFRQLQVATAERRRQESCLREEEENKESQRLEFLKAQRKHRDQQLAEHNQRVADQESKRLELLKNRMQSVKKNLEAAGQEEGAKEKETVTAKLRDLQKRELMSQRVEKKRQETQDLQRYVREQSLLMLRASLLS</sequence>
<proteinExistence type="predicted"/>
<comment type="caution">
    <text evidence="1">The sequence shown here is derived from an EMBL/GenBank/DDBJ whole genome shotgun (WGS) entry which is preliminary data.</text>
</comment>
<organism evidence="1 2">
    <name type="scientific">Sphaerodactylus townsendi</name>
    <dbReference type="NCBI Taxonomy" id="933632"/>
    <lineage>
        <taxon>Eukaryota</taxon>
        <taxon>Metazoa</taxon>
        <taxon>Chordata</taxon>
        <taxon>Craniata</taxon>
        <taxon>Vertebrata</taxon>
        <taxon>Euteleostomi</taxon>
        <taxon>Lepidosauria</taxon>
        <taxon>Squamata</taxon>
        <taxon>Bifurcata</taxon>
        <taxon>Gekkota</taxon>
        <taxon>Sphaerodactylidae</taxon>
        <taxon>Sphaerodactylus</taxon>
    </lineage>
</organism>
<reference evidence="1" key="1">
    <citation type="submission" date="2021-08" db="EMBL/GenBank/DDBJ databases">
        <title>The first chromosome-level gecko genome reveals the dynamic sex chromosomes of Neotropical dwarf geckos (Sphaerodactylidae: Sphaerodactylus).</title>
        <authorList>
            <person name="Pinto B.J."/>
            <person name="Keating S.E."/>
            <person name="Gamble T."/>
        </authorList>
    </citation>
    <scope>NUCLEOTIDE SEQUENCE</scope>
    <source>
        <strain evidence="1">TG3544</strain>
    </source>
</reference>
<keyword evidence="2" id="KW-1185">Reference proteome</keyword>
<dbReference type="Proteomes" id="UP000827872">
    <property type="component" value="Linkage Group LG06"/>
</dbReference>
<accession>A0ACB8FMX6</accession>
<dbReference type="EMBL" id="CM037619">
    <property type="protein sequence ID" value="KAH8006727.1"/>
    <property type="molecule type" value="Genomic_DNA"/>
</dbReference>
<evidence type="ECO:0000313" key="2">
    <source>
        <dbReference type="Proteomes" id="UP000827872"/>
    </source>
</evidence>
<evidence type="ECO:0000313" key="1">
    <source>
        <dbReference type="EMBL" id="KAH8006727.1"/>
    </source>
</evidence>
<protein>
    <submittedName>
        <fullName evidence="1">Uncharacterized protein</fullName>
    </submittedName>
</protein>
<gene>
    <name evidence="1" type="ORF">K3G42_012195</name>
</gene>
<name>A0ACB8FMX6_9SAUR</name>